<feature type="transmembrane region" description="Helical" evidence="12">
    <location>
        <begin position="120"/>
        <end position="140"/>
    </location>
</feature>
<keyword evidence="11 12" id="KW-0472">Membrane</keyword>
<dbReference type="PANTHER" id="PTHR42878:SF7">
    <property type="entry name" value="SENSOR HISTIDINE KINASE GLRK"/>
    <property type="match status" value="1"/>
</dbReference>
<evidence type="ECO:0000313" key="16">
    <source>
        <dbReference type="Proteomes" id="UP000067461"/>
    </source>
</evidence>
<dbReference type="CDD" id="cd00082">
    <property type="entry name" value="HisKA"/>
    <property type="match status" value="1"/>
</dbReference>
<dbReference type="STRING" id="1458425.SRAA_1561"/>
<dbReference type="AlphaFoldDB" id="A0A060NJQ2"/>
<dbReference type="InterPro" id="IPR036097">
    <property type="entry name" value="HisK_dim/P_sf"/>
</dbReference>
<dbReference type="Pfam" id="PF02518">
    <property type="entry name" value="HATPase_c"/>
    <property type="match status" value="1"/>
</dbReference>
<evidence type="ECO:0000259" key="13">
    <source>
        <dbReference type="PROSITE" id="PS50109"/>
    </source>
</evidence>
<keyword evidence="9 12" id="KW-1133">Transmembrane helix</keyword>
<dbReference type="Gene3D" id="3.30.565.10">
    <property type="entry name" value="Histidine kinase-like ATPase, C-terminal domain"/>
    <property type="match status" value="1"/>
</dbReference>
<keyword evidence="7 15" id="KW-0418">Kinase</keyword>
<feature type="transmembrane region" description="Helical" evidence="12">
    <location>
        <begin position="95"/>
        <end position="114"/>
    </location>
</feature>
<organism evidence="15 16">
    <name type="scientific">Serpentinimonas raichei</name>
    <dbReference type="NCBI Taxonomy" id="1458425"/>
    <lineage>
        <taxon>Bacteria</taxon>
        <taxon>Pseudomonadati</taxon>
        <taxon>Pseudomonadota</taxon>
        <taxon>Betaproteobacteria</taxon>
        <taxon>Burkholderiales</taxon>
        <taxon>Comamonadaceae</taxon>
        <taxon>Serpentinimonas</taxon>
    </lineage>
</organism>
<dbReference type="GO" id="GO:0030295">
    <property type="term" value="F:protein kinase activator activity"/>
    <property type="evidence" value="ECO:0007669"/>
    <property type="project" value="TreeGrafter"/>
</dbReference>
<feature type="transmembrane region" description="Helical" evidence="12">
    <location>
        <begin position="39"/>
        <end position="60"/>
    </location>
</feature>
<dbReference type="SMART" id="SM00387">
    <property type="entry name" value="HATPase_c"/>
    <property type="match status" value="1"/>
</dbReference>
<evidence type="ECO:0000256" key="10">
    <source>
        <dbReference type="ARBA" id="ARBA00023012"/>
    </source>
</evidence>
<dbReference type="InterPro" id="IPR036890">
    <property type="entry name" value="HATPase_C_sf"/>
</dbReference>
<dbReference type="InterPro" id="IPR050351">
    <property type="entry name" value="BphY/WalK/GraS-like"/>
</dbReference>
<dbReference type="Pfam" id="PF25323">
    <property type="entry name" value="6TM_PilS"/>
    <property type="match status" value="1"/>
</dbReference>
<dbReference type="InterPro" id="IPR005467">
    <property type="entry name" value="His_kinase_dom"/>
</dbReference>
<dbReference type="GO" id="GO:0000155">
    <property type="term" value="F:phosphorelay sensor kinase activity"/>
    <property type="evidence" value="ECO:0007669"/>
    <property type="project" value="InterPro"/>
</dbReference>
<gene>
    <name evidence="15" type="ORF">SRAA_1561</name>
</gene>
<feature type="transmembrane region" description="Helical" evidence="12">
    <location>
        <begin position="171"/>
        <end position="189"/>
    </location>
</feature>
<keyword evidence="10" id="KW-0902">Two-component regulatory system</keyword>
<proteinExistence type="predicted"/>
<dbReference type="KEGG" id="cbaa:SRAA_1561"/>
<dbReference type="EMBL" id="AP014568">
    <property type="protein sequence ID" value="BAO81415.1"/>
    <property type="molecule type" value="Genomic_DNA"/>
</dbReference>
<dbReference type="InterPro" id="IPR003661">
    <property type="entry name" value="HisK_dim/P_dom"/>
</dbReference>
<evidence type="ECO:0000259" key="14">
    <source>
        <dbReference type="PROSITE" id="PS50112"/>
    </source>
</evidence>
<dbReference type="PANTHER" id="PTHR42878">
    <property type="entry name" value="TWO-COMPONENT HISTIDINE KINASE"/>
    <property type="match status" value="1"/>
</dbReference>
<reference evidence="15 16" key="1">
    <citation type="journal article" date="2014" name="Nat. Commun.">
        <title>Physiological and genomic features of highly alkaliphilic hydrogen-utilizing Betaproteobacteria from a continental serpentinizing site.</title>
        <authorList>
            <person name="Suzuki S."/>
            <person name="Kuenen J.G."/>
            <person name="Schipper K."/>
            <person name="van der Velde S."/>
            <person name="Ishii S."/>
            <person name="Wu A."/>
            <person name="Sorokin D.Y."/>
            <person name="Tenney A."/>
            <person name="Meng X.Y."/>
            <person name="Morrill P.L."/>
            <person name="Kamagata Y."/>
            <person name="Muyzer G."/>
            <person name="Nealson K.H."/>
        </authorList>
    </citation>
    <scope>NUCLEOTIDE SEQUENCE [LARGE SCALE GENOMIC DNA]</scope>
    <source>
        <strain evidence="15 16">A1</strain>
    </source>
</reference>
<dbReference type="Gene3D" id="1.10.287.130">
    <property type="match status" value="1"/>
</dbReference>
<dbReference type="GO" id="GO:0007234">
    <property type="term" value="P:osmosensory signaling via phosphorelay pathway"/>
    <property type="evidence" value="ECO:0007669"/>
    <property type="project" value="TreeGrafter"/>
</dbReference>
<dbReference type="EC" id="2.7.13.3" evidence="3"/>
<dbReference type="InterPro" id="IPR035965">
    <property type="entry name" value="PAS-like_dom_sf"/>
</dbReference>
<evidence type="ECO:0000256" key="5">
    <source>
        <dbReference type="ARBA" id="ARBA00022692"/>
    </source>
</evidence>
<dbReference type="SUPFAM" id="SSF55785">
    <property type="entry name" value="PYP-like sensor domain (PAS domain)"/>
    <property type="match status" value="1"/>
</dbReference>
<dbReference type="Pfam" id="PF13188">
    <property type="entry name" value="PAS_8"/>
    <property type="match status" value="1"/>
</dbReference>
<protein>
    <recommendedName>
        <fullName evidence="3">histidine kinase</fullName>
        <ecNumber evidence="3">2.7.13.3</ecNumber>
    </recommendedName>
</protein>
<feature type="transmembrane region" description="Helical" evidence="12">
    <location>
        <begin position="147"/>
        <end position="165"/>
    </location>
</feature>
<evidence type="ECO:0000313" key="15">
    <source>
        <dbReference type="EMBL" id="BAO81415.1"/>
    </source>
</evidence>
<evidence type="ECO:0000256" key="9">
    <source>
        <dbReference type="ARBA" id="ARBA00022989"/>
    </source>
</evidence>
<keyword evidence="16" id="KW-1185">Reference proteome</keyword>
<keyword evidence="8" id="KW-0067">ATP-binding</keyword>
<keyword evidence="6" id="KW-0547">Nucleotide-binding</keyword>
<dbReference type="InterPro" id="IPR000014">
    <property type="entry name" value="PAS"/>
</dbReference>
<dbReference type="Pfam" id="PF00512">
    <property type="entry name" value="HisKA"/>
    <property type="match status" value="1"/>
</dbReference>
<dbReference type="GO" id="GO:0005524">
    <property type="term" value="F:ATP binding"/>
    <property type="evidence" value="ECO:0007669"/>
    <property type="project" value="UniProtKB-KW"/>
</dbReference>
<evidence type="ECO:0000256" key="8">
    <source>
        <dbReference type="ARBA" id="ARBA00022840"/>
    </source>
</evidence>
<keyword evidence="5 12" id="KW-0812">Transmembrane</keyword>
<dbReference type="Proteomes" id="UP000067461">
    <property type="component" value="Chromosome"/>
</dbReference>
<evidence type="ECO:0000256" key="12">
    <source>
        <dbReference type="SAM" id="Phobius"/>
    </source>
</evidence>
<sequence length="575" mass="62709">MGVTDFAPTWFLPIPDAAALHALGADSTPLESSTRLWRYFMLVRLLVALGLTGWMLWSYLHTGTPLWLLLACGVYLFSTAAVLRWSRPASADSFWSIGWGLTLWIDLVFFGLLQTLHSGVINYMPLFILPVLLASVLGPLRLALGSAAFATLVLLFDALAGDLLGPQQATTYVQGAISGAGLFIVALLVHQLARRLGREQAQASSHRAMADAQAQVNQIIATGLSEGVLVIDARGQIWHANPAACAMLGAPGERPPYALLPTLPAWPLLSSWARALLAQGSHMDCTMRLPRPSQEALQVQLRAHINWPAPHSPAQPACVIFIESLRDVEARVRNEKLAAMGRVSAAVAHEIRNPLAAISQANALLTEEALTPAQQRLSTMIGQNAKRLGRTVDDILELAKLPARPDLALPLLQLDAEASDIVADWQAINPSSNLVWQPGAPATAVHFEAEHLRRVVINLLDNARRHAPPNATPNAPALQVSTHDSPDGVWLEVWNAGPPMPDEVEAHLFEPFNSSHSRSSGLGLYLARQLCQVYRAQLDYQQQTRQGSNGHCFVLRWNVRQNPNEGRLPQLDFTL</sequence>
<feature type="domain" description="Histidine kinase" evidence="13">
    <location>
        <begin position="346"/>
        <end position="561"/>
    </location>
</feature>
<dbReference type="GO" id="GO:0000156">
    <property type="term" value="F:phosphorelay response regulator activity"/>
    <property type="evidence" value="ECO:0007669"/>
    <property type="project" value="TreeGrafter"/>
</dbReference>
<evidence type="ECO:0000256" key="7">
    <source>
        <dbReference type="ARBA" id="ARBA00022777"/>
    </source>
</evidence>
<dbReference type="CDD" id="cd00130">
    <property type="entry name" value="PAS"/>
    <property type="match status" value="1"/>
</dbReference>
<accession>A0A060NJQ2</accession>
<keyword evidence="4" id="KW-0808">Transferase</keyword>
<evidence type="ECO:0000256" key="1">
    <source>
        <dbReference type="ARBA" id="ARBA00000085"/>
    </source>
</evidence>
<dbReference type="SUPFAM" id="SSF55874">
    <property type="entry name" value="ATPase domain of HSP90 chaperone/DNA topoisomerase II/histidine kinase"/>
    <property type="match status" value="1"/>
</dbReference>
<dbReference type="PROSITE" id="PS50112">
    <property type="entry name" value="PAS"/>
    <property type="match status" value="1"/>
</dbReference>
<dbReference type="PROSITE" id="PS50109">
    <property type="entry name" value="HIS_KIN"/>
    <property type="match status" value="1"/>
</dbReference>
<dbReference type="HOGENOM" id="CLU_000445_114_39_4"/>
<evidence type="ECO:0000256" key="2">
    <source>
        <dbReference type="ARBA" id="ARBA00004141"/>
    </source>
</evidence>
<dbReference type="InterPro" id="IPR003594">
    <property type="entry name" value="HATPase_dom"/>
</dbReference>
<name>A0A060NJQ2_9BURK</name>
<dbReference type="GO" id="GO:0016020">
    <property type="term" value="C:membrane"/>
    <property type="evidence" value="ECO:0007669"/>
    <property type="project" value="UniProtKB-SubCell"/>
</dbReference>
<comment type="catalytic activity">
    <reaction evidence="1">
        <text>ATP + protein L-histidine = ADP + protein N-phospho-L-histidine.</text>
        <dbReference type="EC" id="2.7.13.3"/>
    </reaction>
</comment>
<dbReference type="SUPFAM" id="SSF47384">
    <property type="entry name" value="Homodimeric domain of signal transducing histidine kinase"/>
    <property type="match status" value="1"/>
</dbReference>
<feature type="transmembrane region" description="Helical" evidence="12">
    <location>
        <begin position="66"/>
        <end position="83"/>
    </location>
</feature>
<evidence type="ECO:0000256" key="3">
    <source>
        <dbReference type="ARBA" id="ARBA00012438"/>
    </source>
</evidence>
<evidence type="ECO:0000256" key="4">
    <source>
        <dbReference type="ARBA" id="ARBA00022679"/>
    </source>
</evidence>
<evidence type="ECO:0000256" key="6">
    <source>
        <dbReference type="ARBA" id="ARBA00022741"/>
    </source>
</evidence>
<dbReference type="SMART" id="SM00388">
    <property type="entry name" value="HisKA"/>
    <property type="match status" value="1"/>
</dbReference>
<evidence type="ECO:0000256" key="11">
    <source>
        <dbReference type="ARBA" id="ARBA00023136"/>
    </source>
</evidence>
<dbReference type="Gene3D" id="3.30.450.20">
    <property type="entry name" value="PAS domain"/>
    <property type="match status" value="1"/>
</dbReference>
<feature type="domain" description="PAS" evidence="14">
    <location>
        <begin position="212"/>
        <end position="249"/>
    </location>
</feature>
<comment type="subcellular location">
    <subcellularLocation>
        <location evidence="2">Membrane</location>
        <topology evidence="2">Multi-pass membrane protein</topology>
    </subcellularLocation>
</comment>